<reference evidence="2" key="1">
    <citation type="journal article" date="2015" name="Nature">
        <title>Complex archaea that bridge the gap between prokaryotes and eukaryotes.</title>
        <authorList>
            <person name="Spang A."/>
            <person name="Saw J.H."/>
            <person name="Jorgensen S.L."/>
            <person name="Zaremba-Niedzwiedzka K."/>
            <person name="Martijn J."/>
            <person name="Lind A.E."/>
            <person name="van Eijk R."/>
            <person name="Schleper C."/>
            <person name="Guy L."/>
            <person name="Ettema T.J."/>
        </authorList>
    </citation>
    <scope>NUCLEOTIDE SEQUENCE</scope>
</reference>
<dbReference type="EMBL" id="LAZR01000056">
    <property type="protein sequence ID" value="KKN97732.1"/>
    <property type="molecule type" value="Genomic_DNA"/>
</dbReference>
<protein>
    <recommendedName>
        <fullName evidence="1">DUF7281 domain-containing protein</fullName>
    </recommendedName>
</protein>
<proteinExistence type="predicted"/>
<dbReference type="Pfam" id="PF23947">
    <property type="entry name" value="DUF7281"/>
    <property type="match status" value="1"/>
</dbReference>
<dbReference type="InterPro" id="IPR055705">
    <property type="entry name" value="DUF7281"/>
</dbReference>
<feature type="domain" description="DUF7281" evidence="1">
    <location>
        <begin position="126"/>
        <end position="277"/>
    </location>
</feature>
<gene>
    <name evidence="2" type="ORF">LCGC14_0155460</name>
</gene>
<evidence type="ECO:0000313" key="2">
    <source>
        <dbReference type="EMBL" id="KKN97732.1"/>
    </source>
</evidence>
<sequence length="289" mass="32140">MNLPGRARNGLNGVARELLRQPTVEKPRRQWVDDVVAWCHQHDIDLATRINGKTLRFDAALLAQINDVLESARVAPLGRSLSGLTSSAQAKEGVEEDKATRESPRARRVLVSFPPQPTTGLANEPRAIRDVDVLGLKLSAFSALIQVENLDSFYEFSPEQSALSGYVNPLVVYRGDSHYGGGFALLADAWHKTRRTHIYAGDFDVKGITLALDSKATHLLLPTIEWLTQNATPLHVPAEQFPYQRRLRKHLAGLPSAHPLREYLTLLLEKQRGLKQQWFGGKMVCVGLS</sequence>
<comment type="caution">
    <text evidence="2">The sequence shown here is derived from an EMBL/GenBank/DDBJ whole genome shotgun (WGS) entry which is preliminary data.</text>
</comment>
<name>A0A0F9VD98_9ZZZZ</name>
<organism evidence="2">
    <name type="scientific">marine sediment metagenome</name>
    <dbReference type="NCBI Taxonomy" id="412755"/>
    <lineage>
        <taxon>unclassified sequences</taxon>
        <taxon>metagenomes</taxon>
        <taxon>ecological metagenomes</taxon>
    </lineage>
</organism>
<dbReference type="AlphaFoldDB" id="A0A0F9VD98"/>
<evidence type="ECO:0000259" key="1">
    <source>
        <dbReference type="Pfam" id="PF23947"/>
    </source>
</evidence>
<accession>A0A0F9VD98</accession>